<dbReference type="GO" id="GO:0005524">
    <property type="term" value="F:ATP binding"/>
    <property type="evidence" value="ECO:0007669"/>
    <property type="project" value="UniProtKB-UniRule"/>
</dbReference>
<evidence type="ECO:0000313" key="3">
    <source>
        <dbReference type="EMBL" id="OEG00063.1"/>
    </source>
</evidence>
<reference evidence="3 4" key="1">
    <citation type="submission" date="2016-09" db="EMBL/GenBank/DDBJ databases">
        <title>Draft genome sequence for the type strain of Vulcanibacillus modesticaldus BR, a strictly anaerobic, moderately thermophilic, and nitrate-reducing bacterium from deep sea-hydrothermal vents of the Mid-Atlantic Ridge.</title>
        <authorList>
            <person name="Abin C.A."/>
            <person name="Hollibaugh J.T."/>
        </authorList>
    </citation>
    <scope>NUCLEOTIDE SEQUENCE [LARGE SCALE GENOMIC DNA]</scope>
    <source>
        <strain evidence="3 4">BR</strain>
    </source>
</reference>
<dbReference type="STRING" id="337097.BHF71_06350"/>
<proteinExistence type="predicted"/>
<sequence>MEKALLLGIMVCKTKNLFSEKDFYKLLQKAGEKLKIIVYVFYPNQIDWKTNKVKGFQYNFSLNKWEDQWFPLPDFIYDRCFYSSSHSYLAYKPYIKKLKEQKKIRFLGNGLKGKWSVYKILSSNPEFIKYLPKTAIYNDSTQLFQWLADFPIVLKPTGGSHGKGIIKIDFKDNNYQIVGRDINNNKINQQIRDQDILGDWVNLFIDKRSYLIQQYLDLITLNNEPYDIRVLVQKNQYGKWEITGSAVRIGDAANITSNLHGGGQVQNTESLLIKQFGKQKAKEILKQIKQLAESIPSYIESVHGNLFELGLDLGVDLSGKVWIIEANSKPGRKVFSLLGKVEERKKSLIQPLVYTKHLAKTIDSNNFN</sequence>
<name>A0A1D2YWR6_9BACI</name>
<dbReference type="GO" id="GO:0005737">
    <property type="term" value="C:cytoplasm"/>
    <property type="evidence" value="ECO:0007669"/>
    <property type="project" value="TreeGrafter"/>
</dbReference>
<dbReference type="PROSITE" id="PS50975">
    <property type="entry name" value="ATP_GRASP"/>
    <property type="match status" value="1"/>
</dbReference>
<dbReference type="SUPFAM" id="SSF56059">
    <property type="entry name" value="Glutathione synthetase ATP-binding domain-like"/>
    <property type="match status" value="1"/>
</dbReference>
<dbReference type="Proteomes" id="UP000243739">
    <property type="component" value="Unassembled WGS sequence"/>
</dbReference>
<dbReference type="EMBL" id="MIJF01000008">
    <property type="protein sequence ID" value="OEG00063.1"/>
    <property type="molecule type" value="Genomic_DNA"/>
</dbReference>
<evidence type="ECO:0000259" key="2">
    <source>
        <dbReference type="PROSITE" id="PS50975"/>
    </source>
</evidence>
<evidence type="ECO:0000313" key="4">
    <source>
        <dbReference type="Proteomes" id="UP000243739"/>
    </source>
</evidence>
<organism evidence="3 4">
    <name type="scientific">Vulcanibacillus modesticaldus</name>
    <dbReference type="NCBI Taxonomy" id="337097"/>
    <lineage>
        <taxon>Bacteria</taxon>
        <taxon>Bacillati</taxon>
        <taxon>Bacillota</taxon>
        <taxon>Bacilli</taxon>
        <taxon>Bacillales</taxon>
        <taxon>Bacillaceae</taxon>
        <taxon>Vulcanibacillus</taxon>
    </lineage>
</organism>
<dbReference type="GO" id="GO:0016879">
    <property type="term" value="F:ligase activity, forming carbon-nitrogen bonds"/>
    <property type="evidence" value="ECO:0007669"/>
    <property type="project" value="TreeGrafter"/>
</dbReference>
<dbReference type="Gene3D" id="3.30.470.20">
    <property type="entry name" value="ATP-grasp fold, B domain"/>
    <property type="match status" value="1"/>
</dbReference>
<dbReference type="InterPro" id="IPR013815">
    <property type="entry name" value="ATP_grasp_subdomain_1"/>
</dbReference>
<dbReference type="OrthoDB" id="7869153at2"/>
<feature type="domain" description="ATP-grasp" evidence="2">
    <location>
        <begin position="121"/>
        <end position="357"/>
    </location>
</feature>
<dbReference type="Gene3D" id="3.30.1490.20">
    <property type="entry name" value="ATP-grasp fold, A domain"/>
    <property type="match status" value="1"/>
</dbReference>
<dbReference type="AlphaFoldDB" id="A0A1D2YWR6"/>
<keyword evidence="4" id="KW-1185">Reference proteome</keyword>
<dbReference type="RefSeq" id="WP_069656035.1">
    <property type="nucleotide sequence ID" value="NZ_MIJF01000008.1"/>
</dbReference>
<keyword evidence="1" id="KW-0067">ATP-binding</keyword>
<dbReference type="Pfam" id="PF14398">
    <property type="entry name" value="ATPgrasp_YheCD"/>
    <property type="match status" value="1"/>
</dbReference>
<accession>A0A1D2YWR6</accession>
<comment type="caution">
    <text evidence="3">The sequence shown here is derived from an EMBL/GenBank/DDBJ whole genome shotgun (WGS) entry which is preliminary data.</text>
</comment>
<gene>
    <name evidence="3" type="ORF">BHF71_06350</name>
</gene>
<evidence type="ECO:0000256" key="1">
    <source>
        <dbReference type="PROSITE-ProRule" id="PRU00409"/>
    </source>
</evidence>
<dbReference type="GO" id="GO:0046872">
    <property type="term" value="F:metal ion binding"/>
    <property type="evidence" value="ECO:0007669"/>
    <property type="project" value="InterPro"/>
</dbReference>
<dbReference type="InterPro" id="IPR026838">
    <property type="entry name" value="YheC/D"/>
</dbReference>
<dbReference type="PANTHER" id="PTHR21621:SF0">
    <property type="entry name" value="BETA-CITRYLGLUTAMATE SYNTHASE B-RELATED"/>
    <property type="match status" value="1"/>
</dbReference>
<protein>
    <recommendedName>
        <fullName evidence="2">ATP-grasp domain-containing protein</fullName>
    </recommendedName>
</protein>
<dbReference type="InterPro" id="IPR011761">
    <property type="entry name" value="ATP-grasp"/>
</dbReference>
<dbReference type="PANTHER" id="PTHR21621">
    <property type="entry name" value="RIBOSOMAL PROTEIN S6 MODIFICATION PROTEIN"/>
    <property type="match status" value="1"/>
</dbReference>
<keyword evidence="1" id="KW-0547">Nucleotide-binding</keyword>